<comment type="caution">
    <text evidence="1">The sequence shown here is derived from an EMBL/GenBank/DDBJ whole genome shotgun (WGS) entry which is preliminary data.</text>
</comment>
<dbReference type="AlphaFoldDB" id="A0AAE4ECI7"/>
<reference evidence="1" key="1">
    <citation type="submission" date="2023-02" db="EMBL/GenBank/DDBJ databases">
        <title>NDM-1 &amp; ACT-7 co producing ST 133 Enterobacter.</title>
        <authorList>
            <person name="Halder G."/>
            <person name="Chaudhuri B."/>
            <person name="Dutta S."/>
        </authorList>
    </citation>
    <scope>NUCLEOTIDE SEQUENCE</scope>
    <source>
        <strain evidence="1">PEER 323</strain>
    </source>
</reference>
<gene>
    <name evidence="1" type="ORF">PTZ61_27875</name>
</gene>
<dbReference type="RefSeq" id="WP_204356964.1">
    <property type="nucleotide sequence ID" value="NZ_JARDRS010000122.1"/>
</dbReference>
<dbReference type="EMBL" id="JARDRS010000122">
    <property type="protein sequence ID" value="MDS0022460.1"/>
    <property type="molecule type" value="Genomic_DNA"/>
</dbReference>
<organism evidence="1 2">
    <name type="scientific">Enterobacter hormaechei subsp. steigerwaltii</name>
    <dbReference type="NCBI Taxonomy" id="299766"/>
    <lineage>
        <taxon>Bacteria</taxon>
        <taxon>Pseudomonadati</taxon>
        <taxon>Pseudomonadota</taxon>
        <taxon>Gammaproteobacteria</taxon>
        <taxon>Enterobacterales</taxon>
        <taxon>Enterobacteriaceae</taxon>
        <taxon>Enterobacter</taxon>
        <taxon>Enterobacter cloacae complex</taxon>
    </lineage>
</organism>
<name>A0AAE4ECI7_9ENTR</name>
<proteinExistence type="predicted"/>
<protein>
    <submittedName>
        <fullName evidence="1">Uncharacterized protein</fullName>
    </submittedName>
</protein>
<accession>A0AAE4ECI7</accession>
<sequence length="65" mass="7843">MGFYSRASMSSAPDEPPENIRLQRAFPFYRFLNRPVGRLYHQYQYSQNQMNDCLNWCISAFMLRK</sequence>
<feature type="non-terminal residue" evidence="1">
    <location>
        <position position="65"/>
    </location>
</feature>
<evidence type="ECO:0000313" key="1">
    <source>
        <dbReference type="EMBL" id="MDS0022460.1"/>
    </source>
</evidence>
<dbReference type="Proteomes" id="UP001182277">
    <property type="component" value="Unassembled WGS sequence"/>
</dbReference>
<evidence type="ECO:0000313" key="2">
    <source>
        <dbReference type="Proteomes" id="UP001182277"/>
    </source>
</evidence>